<evidence type="ECO:0000256" key="7">
    <source>
        <dbReference type="PROSITE-ProRule" id="PRU10141"/>
    </source>
</evidence>
<dbReference type="Pfam" id="PF00069">
    <property type="entry name" value="Pkinase"/>
    <property type="match status" value="1"/>
</dbReference>
<feature type="region of interest" description="Disordered" evidence="8">
    <location>
        <begin position="206"/>
        <end position="241"/>
    </location>
</feature>
<keyword evidence="4 7" id="KW-0547">Nucleotide-binding</keyword>
<evidence type="ECO:0000256" key="5">
    <source>
        <dbReference type="ARBA" id="ARBA00022777"/>
    </source>
</evidence>
<evidence type="ECO:0000313" key="12">
    <source>
        <dbReference type="Proteomes" id="UP001295684"/>
    </source>
</evidence>
<feature type="domain" description="AGC-kinase C-terminal" evidence="10">
    <location>
        <begin position="532"/>
        <end position="581"/>
    </location>
</feature>
<gene>
    <name evidence="11" type="ORF">ECRASSUSDP1_LOCUS29450</name>
</gene>
<dbReference type="SMART" id="SM00220">
    <property type="entry name" value="S_TKc"/>
    <property type="match status" value="1"/>
</dbReference>
<protein>
    <submittedName>
        <fullName evidence="11">Uncharacterized protein</fullName>
    </submittedName>
</protein>
<dbReference type="SUPFAM" id="SSF56112">
    <property type="entry name" value="Protein kinase-like (PK-like)"/>
    <property type="match status" value="1"/>
</dbReference>
<dbReference type="AlphaFoldDB" id="A0AAD2DD24"/>
<sequence>MEDRLSKTLSFALENLEVVPTDIDEDVQKMTINCKLLTENGYKKRFCIISNHWIDFYKNRESKKAKYSKKMEDIDALYINSLENQIVCRTMEPPNIVVKTKHAKDVLRLLYAINLRDGCQVFQIPQEDLDEYMEDEDYPDEEYLISEKQEDDEDEFEDLDVDCSSEDGEAGFEEMSNAIASMGRKIYSSVRKTKLSSVEENHKNLIHLGSEDDEDDGDDTPRSRHSQESSKSDEEDVPLPKLKSQFSLTHDGLKEFKVLGNLGEGSFAKVVVAIDKENNLYAMKKMNKSFLEETKVDDNVKNEHKILRYVDNRFLLSMKHYFEDDNKIYFFTEFMAGKDLKYQMEVLDSGFTLNEVRMIGAQMILALECLHKNGYIHRDIKPENIMIDERGYIKLADFGLANCLSNKKKTGLAGNIEYMDPSVIKQDKYCNLPSVDWWAFGILLYHLHYKETPFCNYDIVATFREETEKQVKDFILNQELQFPSNVQSGRDREYRVFKKLLHKLLVKDPSQRLPWSKSGRGGSKIKKHKFFEGIDWEALDPKRGEPKLEMPFIPRINYSKLKKLYKKAGVEFDKGRFKDFS</sequence>
<dbReference type="InterPro" id="IPR000719">
    <property type="entry name" value="Prot_kinase_dom"/>
</dbReference>
<dbReference type="PROSITE" id="PS50011">
    <property type="entry name" value="PROTEIN_KINASE_DOM"/>
    <property type="match status" value="1"/>
</dbReference>
<evidence type="ECO:0000313" key="11">
    <source>
        <dbReference type="EMBL" id="CAI2387816.1"/>
    </source>
</evidence>
<evidence type="ECO:0000256" key="6">
    <source>
        <dbReference type="ARBA" id="ARBA00022840"/>
    </source>
</evidence>
<dbReference type="Gene3D" id="1.10.510.10">
    <property type="entry name" value="Transferase(Phosphotransferase) domain 1"/>
    <property type="match status" value="1"/>
</dbReference>
<dbReference type="PANTHER" id="PTHR24351">
    <property type="entry name" value="RIBOSOMAL PROTEIN S6 KINASE"/>
    <property type="match status" value="1"/>
</dbReference>
<proteinExistence type="predicted"/>
<dbReference type="GO" id="GO:0004674">
    <property type="term" value="F:protein serine/threonine kinase activity"/>
    <property type="evidence" value="ECO:0007669"/>
    <property type="project" value="UniProtKB-KW"/>
</dbReference>
<dbReference type="Proteomes" id="UP001295684">
    <property type="component" value="Unassembled WGS sequence"/>
</dbReference>
<keyword evidence="6 7" id="KW-0067">ATP-binding</keyword>
<dbReference type="InterPro" id="IPR000961">
    <property type="entry name" value="AGC-kinase_C"/>
</dbReference>
<feature type="domain" description="Protein kinase" evidence="9">
    <location>
        <begin position="256"/>
        <end position="531"/>
    </location>
</feature>
<reference evidence="11" key="1">
    <citation type="submission" date="2023-07" db="EMBL/GenBank/DDBJ databases">
        <authorList>
            <consortium name="AG Swart"/>
            <person name="Singh M."/>
            <person name="Singh A."/>
            <person name="Seah K."/>
            <person name="Emmerich C."/>
        </authorList>
    </citation>
    <scope>NUCLEOTIDE SEQUENCE</scope>
    <source>
        <strain evidence="11">DP1</strain>
    </source>
</reference>
<comment type="caution">
    <text evidence="11">The sequence shown here is derived from an EMBL/GenBank/DDBJ whole genome shotgun (WGS) entry which is preliminary data.</text>
</comment>
<dbReference type="GO" id="GO:0005524">
    <property type="term" value="F:ATP binding"/>
    <property type="evidence" value="ECO:0007669"/>
    <property type="project" value="UniProtKB-UniRule"/>
</dbReference>
<organism evidence="11 12">
    <name type="scientific">Euplotes crassus</name>
    <dbReference type="NCBI Taxonomy" id="5936"/>
    <lineage>
        <taxon>Eukaryota</taxon>
        <taxon>Sar</taxon>
        <taxon>Alveolata</taxon>
        <taxon>Ciliophora</taxon>
        <taxon>Intramacronucleata</taxon>
        <taxon>Spirotrichea</taxon>
        <taxon>Hypotrichia</taxon>
        <taxon>Euplotida</taxon>
        <taxon>Euplotidae</taxon>
        <taxon>Moneuplotes</taxon>
    </lineage>
</organism>
<dbReference type="PROSITE" id="PS00108">
    <property type="entry name" value="PROTEIN_KINASE_ST"/>
    <property type="match status" value="1"/>
</dbReference>
<keyword evidence="1" id="KW-0723">Serine/threonine-protein kinase</keyword>
<evidence type="ECO:0000259" key="9">
    <source>
        <dbReference type="PROSITE" id="PS50011"/>
    </source>
</evidence>
<keyword evidence="5" id="KW-0418">Kinase</keyword>
<evidence type="ECO:0000256" key="8">
    <source>
        <dbReference type="SAM" id="MobiDB-lite"/>
    </source>
</evidence>
<evidence type="ECO:0000256" key="2">
    <source>
        <dbReference type="ARBA" id="ARBA00022553"/>
    </source>
</evidence>
<evidence type="ECO:0000259" key="10">
    <source>
        <dbReference type="PROSITE" id="PS51285"/>
    </source>
</evidence>
<dbReference type="InterPro" id="IPR008271">
    <property type="entry name" value="Ser/Thr_kinase_AS"/>
</dbReference>
<dbReference type="EMBL" id="CAMPGE010030299">
    <property type="protein sequence ID" value="CAI2387816.1"/>
    <property type="molecule type" value="Genomic_DNA"/>
</dbReference>
<dbReference type="PROSITE" id="PS00107">
    <property type="entry name" value="PROTEIN_KINASE_ATP"/>
    <property type="match status" value="1"/>
</dbReference>
<keyword evidence="3" id="KW-0808">Transferase</keyword>
<keyword evidence="12" id="KW-1185">Reference proteome</keyword>
<name>A0AAD2DD24_EUPCR</name>
<evidence type="ECO:0000256" key="4">
    <source>
        <dbReference type="ARBA" id="ARBA00022741"/>
    </source>
</evidence>
<evidence type="ECO:0000256" key="1">
    <source>
        <dbReference type="ARBA" id="ARBA00022527"/>
    </source>
</evidence>
<dbReference type="Gene3D" id="3.30.200.20">
    <property type="entry name" value="Phosphorylase Kinase, domain 1"/>
    <property type="match status" value="1"/>
</dbReference>
<keyword evidence="2" id="KW-0597">Phosphoprotein</keyword>
<evidence type="ECO:0000256" key="3">
    <source>
        <dbReference type="ARBA" id="ARBA00022679"/>
    </source>
</evidence>
<accession>A0AAD2DD24</accession>
<feature type="binding site" evidence="7">
    <location>
        <position position="284"/>
    </location>
    <ligand>
        <name>ATP</name>
        <dbReference type="ChEBI" id="CHEBI:30616"/>
    </ligand>
</feature>
<dbReference type="InterPro" id="IPR017441">
    <property type="entry name" value="Protein_kinase_ATP_BS"/>
</dbReference>
<dbReference type="PROSITE" id="PS51285">
    <property type="entry name" value="AGC_KINASE_CTER"/>
    <property type="match status" value="1"/>
</dbReference>
<feature type="compositionally biased region" description="Basic and acidic residues" evidence="8">
    <location>
        <begin position="219"/>
        <end position="232"/>
    </location>
</feature>
<dbReference type="InterPro" id="IPR011009">
    <property type="entry name" value="Kinase-like_dom_sf"/>
</dbReference>